<evidence type="ECO:0000313" key="3">
    <source>
        <dbReference type="Proteomes" id="UP000729402"/>
    </source>
</evidence>
<reference evidence="2" key="1">
    <citation type="journal article" date="2021" name="bioRxiv">
        <title>Whole Genome Assembly and Annotation of Northern Wild Rice, Zizania palustris L., Supports a Whole Genome Duplication in the Zizania Genus.</title>
        <authorList>
            <person name="Haas M."/>
            <person name="Kono T."/>
            <person name="Macchietto M."/>
            <person name="Millas R."/>
            <person name="McGilp L."/>
            <person name="Shao M."/>
            <person name="Duquette J."/>
            <person name="Hirsch C.N."/>
            <person name="Kimball J."/>
        </authorList>
    </citation>
    <scope>NUCLEOTIDE SEQUENCE</scope>
    <source>
        <tissue evidence="2">Fresh leaf tissue</tissue>
    </source>
</reference>
<dbReference type="EMBL" id="JAAALK010000283">
    <property type="protein sequence ID" value="KAG8075014.1"/>
    <property type="molecule type" value="Genomic_DNA"/>
</dbReference>
<comment type="caution">
    <text evidence="2">The sequence shown here is derived from an EMBL/GenBank/DDBJ whole genome shotgun (WGS) entry which is preliminary data.</text>
</comment>
<gene>
    <name evidence="2" type="ORF">GUJ93_ZPchr0006g42862</name>
</gene>
<reference evidence="2" key="2">
    <citation type="submission" date="2021-02" db="EMBL/GenBank/DDBJ databases">
        <authorList>
            <person name="Kimball J.A."/>
            <person name="Haas M.W."/>
            <person name="Macchietto M."/>
            <person name="Kono T."/>
            <person name="Duquette J."/>
            <person name="Shao M."/>
        </authorList>
    </citation>
    <scope>NUCLEOTIDE SEQUENCE</scope>
    <source>
        <tissue evidence="2">Fresh leaf tissue</tissue>
    </source>
</reference>
<dbReference type="OrthoDB" id="665214at2759"/>
<evidence type="ECO:0000313" key="2">
    <source>
        <dbReference type="EMBL" id="KAG8075014.1"/>
    </source>
</evidence>
<dbReference type="Proteomes" id="UP000729402">
    <property type="component" value="Unassembled WGS sequence"/>
</dbReference>
<feature type="chain" id="PRO_5035302116" description="LCR" evidence="1">
    <location>
        <begin position="30"/>
        <end position="71"/>
    </location>
</feature>
<sequence>MDATFSSAVWRILVIAVAFAALLISSGEGKFVCQDKCQNIPNCNYWCQTAGGYPKGGQCVPPLYQFCCCIE</sequence>
<evidence type="ECO:0000256" key="1">
    <source>
        <dbReference type="SAM" id="SignalP"/>
    </source>
</evidence>
<keyword evidence="1" id="KW-0732">Signal</keyword>
<proteinExistence type="predicted"/>
<protein>
    <recommendedName>
        <fullName evidence="4">LCR</fullName>
    </recommendedName>
</protein>
<name>A0A8J5SZL6_ZIZPA</name>
<evidence type="ECO:0008006" key="4">
    <source>
        <dbReference type="Google" id="ProtNLM"/>
    </source>
</evidence>
<dbReference type="AlphaFoldDB" id="A0A8J5SZL6"/>
<organism evidence="2 3">
    <name type="scientific">Zizania palustris</name>
    <name type="common">Northern wild rice</name>
    <dbReference type="NCBI Taxonomy" id="103762"/>
    <lineage>
        <taxon>Eukaryota</taxon>
        <taxon>Viridiplantae</taxon>
        <taxon>Streptophyta</taxon>
        <taxon>Embryophyta</taxon>
        <taxon>Tracheophyta</taxon>
        <taxon>Spermatophyta</taxon>
        <taxon>Magnoliopsida</taxon>
        <taxon>Liliopsida</taxon>
        <taxon>Poales</taxon>
        <taxon>Poaceae</taxon>
        <taxon>BOP clade</taxon>
        <taxon>Oryzoideae</taxon>
        <taxon>Oryzeae</taxon>
        <taxon>Zizaniinae</taxon>
        <taxon>Zizania</taxon>
    </lineage>
</organism>
<accession>A0A8J5SZL6</accession>
<feature type="signal peptide" evidence="1">
    <location>
        <begin position="1"/>
        <end position="29"/>
    </location>
</feature>
<keyword evidence="3" id="KW-1185">Reference proteome</keyword>